<evidence type="ECO:0000313" key="1">
    <source>
        <dbReference type="EMBL" id="CAG8695961.1"/>
    </source>
</evidence>
<dbReference type="EMBL" id="CAJVPQ010007361">
    <property type="protein sequence ID" value="CAG8695961.1"/>
    <property type="molecule type" value="Genomic_DNA"/>
</dbReference>
<gene>
    <name evidence="1" type="ORF">FCALED_LOCUS13222</name>
</gene>
<name>A0A9N9EUS5_9GLOM</name>
<reference evidence="1" key="1">
    <citation type="submission" date="2021-06" db="EMBL/GenBank/DDBJ databases">
        <authorList>
            <person name="Kallberg Y."/>
            <person name="Tangrot J."/>
            <person name="Rosling A."/>
        </authorList>
    </citation>
    <scope>NUCLEOTIDE SEQUENCE</scope>
    <source>
        <strain evidence="1">UK204</strain>
    </source>
</reference>
<organism evidence="1 2">
    <name type="scientific">Funneliformis caledonium</name>
    <dbReference type="NCBI Taxonomy" id="1117310"/>
    <lineage>
        <taxon>Eukaryota</taxon>
        <taxon>Fungi</taxon>
        <taxon>Fungi incertae sedis</taxon>
        <taxon>Mucoromycota</taxon>
        <taxon>Glomeromycotina</taxon>
        <taxon>Glomeromycetes</taxon>
        <taxon>Glomerales</taxon>
        <taxon>Glomeraceae</taxon>
        <taxon>Funneliformis</taxon>
    </lineage>
</organism>
<protein>
    <submittedName>
        <fullName evidence="1">14428_t:CDS:1</fullName>
    </submittedName>
</protein>
<dbReference type="OrthoDB" id="2254641at2759"/>
<dbReference type="Proteomes" id="UP000789570">
    <property type="component" value="Unassembled WGS sequence"/>
</dbReference>
<evidence type="ECO:0000313" key="2">
    <source>
        <dbReference type="Proteomes" id="UP000789570"/>
    </source>
</evidence>
<accession>A0A9N9EUS5</accession>
<dbReference type="AlphaFoldDB" id="A0A9N9EUS5"/>
<comment type="caution">
    <text evidence="1">The sequence shown here is derived from an EMBL/GenBank/DDBJ whole genome shotgun (WGS) entry which is preliminary data.</text>
</comment>
<proteinExistence type="predicted"/>
<sequence>MTSETNIVQAIKEQPSSNNVVEDCKSNEMNSMATLLQSSIQGVQNSFSTVYATLASNLKQSLEMTQTMNSVMEQFLLSNLRITSNISPIHELEARVEKFTPSLLTITITNSGQFPIPNVSCDLTFGKKGYQEHANVELNCDESIKCEITKSDSIKTPISSIFVPETCNVSPTSSAHSTSKNFTLPPQTQIIEKLRLAPLEFSQYSAKIIVKFSSPGTGKLLQKEHSFGLYLIDQCEKHLRFQSSTDIDKYNHVMVELSPYLLRQLWNVHPSSGLSETMIFEINWKDEMFLFVRIKEWIGIKKSKVLCQVLGNNTESDYSEIIERIVEELKILGDDTC</sequence>
<keyword evidence="2" id="KW-1185">Reference proteome</keyword>